<feature type="chain" id="PRO_5016380827" description="Trypsin-like serine protease" evidence="2">
    <location>
        <begin position="25"/>
        <end position="314"/>
    </location>
</feature>
<feature type="region of interest" description="Disordered" evidence="1">
    <location>
        <begin position="88"/>
        <end position="109"/>
    </location>
</feature>
<evidence type="ECO:0000313" key="4">
    <source>
        <dbReference type="Proteomes" id="UP000245783"/>
    </source>
</evidence>
<organism evidence="3 4">
    <name type="scientific">Ceraceosorus guamensis</name>
    <dbReference type="NCBI Taxonomy" id="1522189"/>
    <lineage>
        <taxon>Eukaryota</taxon>
        <taxon>Fungi</taxon>
        <taxon>Dikarya</taxon>
        <taxon>Basidiomycota</taxon>
        <taxon>Ustilaginomycotina</taxon>
        <taxon>Exobasidiomycetes</taxon>
        <taxon>Ceraceosorales</taxon>
        <taxon>Ceraceosoraceae</taxon>
        <taxon>Ceraceosorus</taxon>
    </lineage>
</organism>
<keyword evidence="2" id="KW-0732">Signal</keyword>
<proteinExistence type="predicted"/>
<dbReference type="InterPro" id="IPR009003">
    <property type="entry name" value="Peptidase_S1_PA"/>
</dbReference>
<keyword evidence="4" id="KW-1185">Reference proteome</keyword>
<dbReference type="RefSeq" id="XP_025367949.1">
    <property type="nucleotide sequence ID" value="XM_025511978.1"/>
</dbReference>
<evidence type="ECO:0000313" key="3">
    <source>
        <dbReference type="EMBL" id="PWN40789.1"/>
    </source>
</evidence>
<dbReference type="AlphaFoldDB" id="A0A316VT24"/>
<evidence type="ECO:0000256" key="2">
    <source>
        <dbReference type="SAM" id="SignalP"/>
    </source>
</evidence>
<reference evidence="3 4" key="1">
    <citation type="journal article" date="2018" name="Mol. Biol. Evol.">
        <title>Broad Genomic Sampling Reveals a Smut Pathogenic Ancestry of the Fungal Clade Ustilaginomycotina.</title>
        <authorList>
            <person name="Kijpornyongpan T."/>
            <person name="Mondo S.J."/>
            <person name="Barry K."/>
            <person name="Sandor L."/>
            <person name="Lee J."/>
            <person name="Lipzen A."/>
            <person name="Pangilinan J."/>
            <person name="LaButti K."/>
            <person name="Hainaut M."/>
            <person name="Henrissat B."/>
            <person name="Grigoriev I.V."/>
            <person name="Spatafora J.W."/>
            <person name="Aime M.C."/>
        </authorList>
    </citation>
    <scope>NUCLEOTIDE SEQUENCE [LARGE SCALE GENOMIC DNA]</scope>
    <source>
        <strain evidence="3 4">MCA 4658</strain>
    </source>
</reference>
<evidence type="ECO:0008006" key="5">
    <source>
        <dbReference type="Google" id="ProtNLM"/>
    </source>
</evidence>
<feature type="signal peptide" evidence="2">
    <location>
        <begin position="1"/>
        <end position="24"/>
    </location>
</feature>
<accession>A0A316VT24</accession>
<dbReference type="OrthoDB" id="3359708at2759"/>
<dbReference type="GeneID" id="37033848"/>
<sequence length="314" mass="32910">MSSLLRLSALTLFISLALISATLGVPIDSELQAATLVERQNGFAPRDTATIFPGVNTNTAGGSCTSNFIFTDGPNLYIGQAAHCSSTGQATETNGCTPGASLPEGTPVNITGATRPGVLAYNSWVRMSRNGETDQNACNFNDFALVRIDPADKGRVNPTIPTFGGPTGVRQRTSPLGNNEPIYSYGNSVLRQGLTFLSPKYGLNVATQNGGWDHNTYTFTPGIPGDSGSGFVDSQGRAYGVLSTLQFAPRPLSNGVADLPLALQYLYRSPDFANLRLVPGTAPFRVALPSLGSLFGGGAKAASQRSVTLKDLKA</sequence>
<name>A0A316VT24_9BASI</name>
<dbReference type="SUPFAM" id="SSF50494">
    <property type="entry name" value="Trypsin-like serine proteases"/>
    <property type="match status" value="1"/>
</dbReference>
<feature type="region of interest" description="Disordered" evidence="1">
    <location>
        <begin position="156"/>
        <end position="180"/>
    </location>
</feature>
<dbReference type="Gene3D" id="2.40.10.10">
    <property type="entry name" value="Trypsin-like serine proteases"/>
    <property type="match status" value="1"/>
</dbReference>
<gene>
    <name evidence="3" type="ORF">IE81DRAFT_292894</name>
</gene>
<dbReference type="InParanoid" id="A0A316VT24"/>
<dbReference type="Proteomes" id="UP000245783">
    <property type="component" value="Unassembled WGS sequence"/>
</dbReference>
<dbReference type="EMBL" id="KZ819407">
    <property type="protein sequence ID" value="PWN40789.1"/>
    <property type="molecule type" value="Genomic_DNA"/>
</dbReference>
<protein>
    <recommendedName>
        <fullName evidence="5">Trypsin-like serine protease</fullName>
    </recommendedName>
</protein>
<dbReference type="InterPro" id="IPR043504">
    <property type="entry name" value="Peptidase_S1_PA_chymotrypsin"/>
</dbReference>
<evidence type="ECO:0000256" key="1">
    <source>
        <dbReference type="SAM" id="MobiDB-lite"/>
    </source>
</evidence>